<dbReference type="GeneID" id="63677352"/>
<dbReference type="EC" id="3.1.1.-" evidence="3"/>
<protein>
    <recommendedName>
        <fullName evidence="3">Carboxylic ester hydrolase</fullName>
        <ecNumber evidence="3">3.1.1.-</ecNumber>
    </recommendedName>
</protein>
<sequence length="579" mass="60516">MFLRFGSFVAIAAVAHAVTATPITVDLGYASYSGVHNATTGLNVWKGIRYAYPPVGRLRWQVPQSIESSSSSSQNASQTPVLADRFGPACPQSLSQYPRTTPAFTPGNEDCLFLNVYAPANTNGSLLPVLVWIHGGGYGQGDGTQDMSGLLTATAHAHPIVAVSIQYRLGAFGFLASKEIHRRGQLNAGLLDQRAALEWVQRHIAAFGGDKAKVTLSGESAGAGSVLLHTVAASGSGGADAQPLFQNIWTASSWIPTQPRFDSAVPERHYADFVSAAGCNASADAFACLVAQDSLTLQKASNLVSSTPPTPIGNWAFVPVTDGQFLTAPPSALLLGGGAGAGANGSRTDLHGVNAFIGNNADEGVLLVPSNLHTEADLRTWLQAYLQELGPDDIDAILAKYAPANGGTSAATSVQQRAYNLYAEVAVVCPSYWLSTAFSSNNSTTTSRSSYHYQYSVPFAAHGADLAAYWGPATPNLGPEFVQAFRESIVAFVATGNPSIPLAVANGASSANKTAPNAAAQWPSWAAPHGGHALVNLNQTTSSSLAPVNQFSAEDADAWEGGRGERCAFWQQLGAKIPE</sequence>
<dbReference type="GO" id="GO:0016787">
    <property type="term" value="F:hydrolase activity"/>
    <property type="evidence" value="ECO:0007669"/>
    <property type="project" value="UniProtKB-KW"/>
</dbReference>
<dbReference type="OrthoDB" id="408631at2759"/>
<dbReference type="SUPFAM" id="SSF53474">
    <property type="entry name" value="alpha/beta-Hydrolases"/>
    <property type="match status" value="1"/>
</dbReference>
<dbReference type="PROSITE" id="PS00941">
    <property type="entry name" value="CARBOXYLESTERASE_B_2"/>
    <property type="match status" value="1"/>
</dbReference>
<dbReference type="InterPro" id="IPR002018">
    <property type="entry name" value="CarbesteraseB"/>
</dbReference>
<evidence type="ECO:0000313" key="5">
    <source>
        <dbReference type="EMBL" id="KIH93348.1"/>
    </source>
</evidence>
<evidence type="ECO:0000256" key="1">
    <source>
        <dbReference type="ARBA" id="ARBA00005964"/>
    </source>
</evidence>
<feature type="signal peptide" evidence="3">
    <location>
        <begin position="1"/>
        <end position="20"/>
    </location>
</feature>
<evidence type="ECO:0000259" key="4">
    <source>
        <dbReference type="Pfam" id="PF00135"/>
    </source>
</evidence>
<dbReference type="Proteomes" id="UP000031575">
    <property type="component" value="Unassembled WGS sequence"/>
</dbReference>
<gene>
    <name evidence="5" type="ORF">SPBR_04148</name>
</gene>
<dbReference type="EMBL" id="AWTV01000005">
    <property type="protein sequence ID" value="KIH93348.1"/>
    <property type="molecule type" value="Genomic_DNA"/>
</dbReference>
<dbReference type="AlphaFoldDB" id="A0A0C2FQM1"/>
<evidence type="ECO:0000313" key="6">
    <source>
        <dbReference type="Proteomes" id="UP000031575"/>
    </source>
</evidence>
<feature type="chain" id="PRO_5005111125" description="Carboxylic ester hydrolase" evidence="3">
    <location>
        <begin position="21"/>
        <end position="579"/>
    </location>
</feature>
<comment type="caution">
    <text evidence="5">The sequence shown here is derived from an EMBL/GenBank/DDBJ whole genome shotgun (WGS) entry which is preliminary data.</text>
</comment>
<dbReference type="ESTHER" id="spos1-u7pk84">
    <property type="family name" value="Fungal_carboxylesterase_lipase"/>
</dbReference>
<name>A0A0C2FQM1_9PEZI</name>
<keyword evidence="2 3" id="KW-0378">Hydrolase</keyword>
<dbReference type="VEuPathDB" id="FungiDB:SPBR_04148"/>
<dbReference type="Pfam" id="PF00135">
    <property type="entry name" value="COesterase"/>
    <property type="match status" value="1"/>
</dbReference>
<dbReference type="InterPro" id="IPR019819">
    <property type="entry name" value="Carboxylesterase_B_CS"/>
</dbReference>
<keyword evidence="6" id="KW-1185">Reference proteome</keyword>
<comment type="similarity">
    <text evidence="1 3">Belongs to the type-B carboxylesterase/lipase family.</text>
</comment>
<keyword evidence="3" id="KW-0732">Signal</keyword>
<dbReference type="InterPro" id="IPR019826">
    <property type="entry name" value="Carboxylesterase_B_AS"/>
</dbReference>
<evidence type="ECO:0000256" key="2">
    <source>
        <dbReference type="ARBA" id="ARBA00022801"/>
    </source>
</evidence>
<dbReference type="Gene3D" id="3.40.50.1820">
    <property type="entry name" value="alpha/beta hydrolase"/>
    <property type="match status" value="1"/>
</dbReference>
<dbReference type="PROSITE" id="PS00122">
    <property type="entry name" value="CARBOXYLESTERASE_B_1"/>
    <property type="match status" value="1"/>
</dbReference>
<dbReference type="InterPro" id="IPR050309">
    <property type="entry name" value="Type-B_Carboxylest/Lipase"/>
</dbReference>
<proteinExistence type="inferred from homology"/>
<accession>A0A0C2FQM1</accession>
<reference evidence="5 6" key="1">
    <citation type="journal article" date="2014" name="BMC Genomics">
        <title>Comparative genomics of the major fungal agents of human and animal Sporotrichosis: Sporothrix schenckii and Sporothrix brasiliensis.</title>
        <authorList>
            <person name="Teixeira M.M."/>
            <person name="de Almeida L.G."/>
            <person name="Kubitschek-Barreira P."/>
            <person name="Alves F.L."/>
            <person name="Kioshima E.S."/>
            <person name="Abadio A.K."/>
            <person name="Fernandes L."/>
            <person name="Derengowski L.S."/>
            <person name="Ferreira K.S."/>
            <person name="Souza R.C."/>
            <person name="Ruiz J.C."/>
            <person name="de Andrade N.C."/>
            <person name="Paes H.C."/>
            <person name="Nicola A.M."/>
            <person name="Albuquerque P."/>
            <person name="Gerber A.L."/>
            <person name="Martins V.P."/>
            <person name="Peconick L.D."/>
            <person name="Neto A.V."/>
            <person name="Chaucanez C.B."/>
            <person name="Silva P.A."/>
            <person name="Cunha O.L."/>
            <person name="de Oliveira F.F."/>
            <person name="dos Santos T.C."/>
            <person name="Barros A.L."/>
            <person name="Soares M.A."/>
            <person name="de Oliveira L.M."/>
            <person name="Marini M.M."/>
            <person name="Villalobos-Duno H."/>
            <person name="Cunha M.M."/>
            <person name="de Hoog S."/>
            <person name="da Silveira J.F."/>
            <person name="Henrissat B."/>
            <person name="Nino-Vega G.A."/>
            <person name="Cisalpino P.S."/>
            <person name="Mora-Montes H.M."/>
            <person name="Almeida S.R."/>
            <person name="Stajich J.E."/>
            <person name="Lopes-Bezerra L.M."/>
            <person name="Vasconcelos A.T."/>
            <person name="Felipe M.S."/>
        </authorList>
    </citation>
    <scope>NUCLEOTIDE SEQUENCE [LARGE SCALE GENOMIC DNA]</scope>
    <source>
        <strain evidence="5 6">5110</strain>
    </source>
</reference>
<dbReference type="RefSeq" id="XP_040621358.1">
    <property type="nucleotide sequence ID" value="XM_040762431.1"/>
</dbReference>
<dbReference type="InterPro" id="IPR029058">
    <property type="entry name" value="AB_hydrolase_fold"/>
</dbReference>
<dbReference type="HOGENOM" id="CLU_006586_10_5_1"/>
<feature type="domain" description="Carboxylesterase type B" evidence="4">
    <location>
        <begin position="38"/>
        <end position="540"/>
    </location>
</feature>
<organism evidence="5 6">
    <name type="scientific">Sporothrix brasiliensis 5110</name>
    <dbReference type="NCBI Taxonomy" id="1398154"/>
    <lineage>
        <taxon>Eukaryota</taxon>
        <taxon>Fungi</taxon>
        <taxon>Dikarya</taxon>
        <taxon>Ascomycota</taxon>
        <taxon>Pezizomycotina</taxon>
        <taxon>Sordariomycetes</taxon>
        <taxon>Sordariomycetidae</taxon>
        <taxon>Ophiostomatales</taxon>
        <taxon>Ophiostomataceae</taxon>
        <taxon>Sporothrix</taxon>
    </lineage>
</organism>
<evidence type="ECO:0000256" key="3">
    <source>
        <dbReference type="RuleBase" id="RU361235"/>
    </source>
</evidence>
<dbReference type="PANTHER" id="PTHR11559">
    <property type="entry name" value="CARBOXYLESTERASE"/>
    <property type="match status" value="1"/>
</dbReference>